<evidence type="ECO:0000259" key="8">
    <source>
        <dbReference type="SMART" id="SM00645"/>
    </source>
</evidence>
<evidence type="ECO:0000256" key="7">
    <source>
        <dbReference type="SAM" id="SignalP"/>
    </source>
</evidence>
<keyword evidence="6" id="KW-1015">Disulfide bond</keyword>
<reference evidence="10 11" key="1">
    <citation type="journal article" date="2023" name="BMC Biol.">
        <title>The compact genome of the sponge Oopsacas minuta (Hexactinellida) is lacking key metazoan core genes.</title>
        <authorList>
            <person name="Santini S."/>
            <person name="Schenkelaars Q."/>
            <person name="Jourda C."/>
            <person name="Duchesne M."/>
            <person name="Belahbib H."/>
            <person name="Rocher C."/>
            <person name="Selva M."/>
            <person name="Riesgo A."/>
            <person name="Vervoort M."/>
            <person name="Leys S.P."/>
            <person name="Kodjabachian L."/>
            <person name="Le Bivic A."/>
            <person name="Borchiellini C."/>
            <person name="Claverie J.M."/>
            <person name="Renard E."/>
        </authorList>
    </citation>
    <scope>NUCLEOTIDE SEQUENCE [LARGE SCALE GENOMIC DNA]</scope>
    <source>
        <strain evidence="10">SPO-2</strain>
    </source>
</reference>
<evidence type="ECO:0000256" key="2">
    <source>
        <dbReference type="ARBA" id="ARBA00022670"/>
    </source>
</evidence>
<dbReference type="InterPro" id="IPR000169">
    <property type="entry name" value="Pept_cys_AS"/>
</dbReference>
<accession>A0AAV7JV15</accession>
<dbReference type="AlphaFoldDB" id="A0AAV7JV15"/>
<dbReference type="InterPro" id="IPR013201">
    <property type="entry name" value="Prot_inhib_I29"/>
</dbReference>
<dbReference type="FunFam" id="3.90.70.10:FF:000006">
    <property type="entry name" value="Cathepsin S"/>
    <property type="match status" value="1"/>
</dbReference>
<dbReference type="InterPro" id="IPR038765">
    <property type="entry name" value="Papain-like_cys_pep_sf"/>
</dbReference>
<dbReference type="InterPro" id="IPR025661">
    <property type="entry name" value="Pept_asp_AS"/>
</dbReference>
<dbReference type="SMART" id="SM00645">
    <property type="entry name" value="Pept_C1"/>
    <property type="match status" value="1"/>
</dbReference>
<protein>
    <submittedName>
        <fullName evidence="10">Cathepsin L</fullName>
    </submittedName>
</protein>
<dbReference type="Gene3D" id="3.90.70.10">
    <property type="entry name" value="Cysteine proteinases"/>
    <property type="match status" value="1"/>
</dbReference>
<dbReference type="SMART" id="SM00848">
    <property type="entry name" value="Inhibitor_I29"/>
    <property type="match status" value="1"/>
</dbReference>
<dbReference type="PROSITE" id="PS00139">
    <property type="entry name" value="THIOL_PROTEASE_CYS"/>
    <property type="match status" value="1"/>
</dbReference>
<evidence type="ECO:0000256" key="5">
    <source>
        <dbReference type="ARBA" id="ARBA00023145"/>
    </source>
</evidence>
<evidence type="ECO:0000256" key="4">
    <source>
        <dbReference type="ARBA" id="ARBA00022807"/>
    </source>
</evidence>
<dbReference type="GO" id="GO:0006508">
    <property type="term" value="P:proteolysis"/>
    <property type="evidence" value="ECO:0007669"/>
    <property type="project" value="UniProtKB-KW"/>
</dbReference>
<dbReference type="PANTHER" id="PTHR12411">
    <property type="entry name" value="CYSTEINE PROTEASE FAMILY C1-RELATED"/>
    <property type="match status" value="1"/>
</dbReference>
<keyword evidence="4" id="KW-0788">Thiol protease</keyword>
<evidence type="ECO:0000313" key="10">
    <source>
        <dbReference type="EMBL" id="KAI6652568.1"/>
    </source>
</evidence>
<keyword evidence="11" id="KW-1185">Reference proteome</keyword>
<keyword evidence="3" id="KW-0378">Hydrolase</keyword>
<keyword evidence="2" id="KW-0645">Protease</keyword>
<dbReference type="Proteomes" id="UP001165289">
    <property type="component" value="Unassembled WGS sequence"/>
</dbReference>
<dbReference type="Pfam" id="PF00112">
    <property type="entry name" value="Peptidase_C1"/>
    <property type="match status" value="1"/>
</dbReference>
<dbReference type="InterPro" id="IPR000668">
    <property type="entry name" value="Peptidase_C1A_C"/>
</dbReference>
<feature type="domain" description="Peptidase C1A papain C-terminal" evidence="8">
    <location>
        <begin position="136"/>
        <end position="351"/>
    </location>
</feature>
<dbReference type="EMBL" id="JAKMXF010000298">
    <property type="protein sequence ID" value="KAI6652568.1"/>
    <property type="molecule type" value="Genomic_DNA"/>
</dbReference>
<evidence type="ECO:0000256" key="1">
    <source>
        <dbReference type="ARBA" id="ARBA00008455"/>
    </source>
</evidence>
<dbReference type="PROSITE" id="PS00640">
    <property type="entry name" value="THIOL_PROTEASE_ASN"/>
    <property type="match status" value="1"/>
</dbReference>
<dbReference type="InterPro" id="IPR013128">
    <property type="entry name" value="Peptidase_C1A"/>
</dbReference>
<feature type="domain" description="Cathepsin propeptide inhibitor" evidence="9">
    <location>
        <begin position="51"/>
        <end position="108"/>
    </location>
</feature>
<organism evidence="10 11">
    <name type="scientific">Oopsacas minuta</name>
    <dbReference type="NCBI Taxonomy" id="111878"/>
    <lineage>
        <taxon>Eukaryota</taxon>
        <taxon>Metazoa</taxon>
        <taxon>Porifera</taxon>
        <taxon>Hexactinellida</taxon>
        <taxon>Hexasterophora</taxon>
        <taxon>Lyssacinosida</taxon>
        <taxon>Leucopsacidae</taxon>
        <taxon>Oopsacas</taxon>
    </lineage>
</organism>
<proteinExistence type="inferred from homology"/>
<keyword evidence="7" id="KW-0732">Signal</keyword>
<dbReference type="GO" id="GO:0008234">
    <property type="term" value="F:cysteine-type peptidase activity"/>
    <property type="evidence" value="ECO:0007669"/>
    <property type="project" value="UniProtKB-KW"/>
</dbReference>
<dbReference type="Pfam" id="PF08246">
    <property type="entry name" value="Inhibitor_I29"/>
    <property type="match status" value="1"/>
</dbReference>
<dbReference type="CDD" id="cd02248">
    <property type="entry name" value="Peptidase_C1A"/>
    <property type="match status" value="1"/>
</dbReference>
<name>A0AAV7JV15_9METZ</name>
<sequence length="352" mass="39723">MWKYILVSIILTLCITSNALPTIKQNNELIEDEGGKIIKYTEELLKLWVEWEEWKHEHSKVYQDNKENEHRYQIWLQNKNKINTHNSDKTKSHKLGMNTFGDLTHEEFKSMYLSKSHYKLQRNGIKFLPPLGLSDLADAVNWTSEGYVTPVKSQGQCGSCWAFSTTGALEGQHFRSTGELISMSEQNLLDCSSKYGNQGCSGGLMDYAFEYIKDNGGIDSEDSYPYEGVENECRYRKEESVATLSSYVDIPSGDEYTLQLAIASQGPVSLAIDASQSSFQFYRSGVYVDKNCSNKELDHGVLGVGYGVEGDLDYWLVKNSWGTIWGDQGYIKMLRNGDNQCGVATVASYPLV</sequence>
<gene>
    <name evidence="10" type="ORF">LOD99_4353</name>
</gene>
<evidence type="ECO:0000259" key="9">
    <source>
        <dbReference type="SMART" id="SM00848"/>
    </source>
</evidence>
<dbReference type="PRINTS" id="PR00705">
    <property type="entry name" value="PAPAIN"/>
</dbReference>
<keyword evidence="5" id="KW-0865">Zymogen</keyword>
<feature type="signal peptide" evidence="7">
    <location>
        <begin position="1"/>
        <end position="19"/>
    </location>
</feature>
<evidence type="ECO:0000313" key="11">
    <source>
        <dbReference type="Proteomes" id="UP001165289"/>
    </source>
</evidence>
<dbReference type="SUPFAM" id="SSF54001">
    <property type="entry name" value="Cysteine proteinases"/>
    <property type="match status" value="1"/>
</dbReference>
<comment type="similarity">
    <text evidence="1">Belongs to the peptidase C1 family.</text>
</comment>
<dbReference type="InterPro" id="IPR039417">
    <property type="entry name" value="Peptidase_C1A_papain-like"/>
</dbReference>
<evidence type="ECO:0000256" key="6">
    <source>
        <dbReference type="ARBA" id="ARBA00023157"/>
    </source>
</evidence>
<evidence type="ECO:0000256" key="3">
    <source>
        <dbReference type="ARBA" id="ARBA00022801"/>
    </source>
</evidence>
<feature type="chain" id="PRO_5043787328" evidence="7">
    <location>
        <begin position="20"/>
        <end position="352"/>
    </location>
</feature>
<comment type="caution">
    <text evidence="10">The sequence shown here is derived from an EMBL/GenBank/DDBJ whole genome shotgun (WGS) entry which is preliminary data.</text>
</comment>